<dbReference type="Pfam" id="PF02561">
    <property type="entry name" value="FliS"/>
    <property type="match status" value="1"/>
</dbReference>
<evidence type="ECO:0000313" key="6">
    <source>
        <dbReference type="EMBL" id="MEQ2579356.1"/>
    </source>
</evidence>
<organism evidence="6 7">
    <name type="scientific">Hominiventricola aquisgranensis</name>
    <dbReference type="NCBI Taxonomy" id="3133164"/>
    <lineage>
        <taxon>Bacteria</taxon>
        <taxon>Bacillati</taxon>
        <taxon>Bacillota</taxon>
        <taxon>Clostridia</taxon>
        <taxon>Lachnospirales</taxon>
        <taxon>Lachnospiraceae</taxon>
        <taxon>Hominiventricola</taxon>
    </lineage>
</organism>
<dbReference type="CDD" id="cd16098">
    <property type="entry name" value="FliS"/>
    <property type="match status" value="1"/>
</dbReference>
<evidence type="ECO:0000313" key="7">
    <source>
        <dbReference type="Proteomes" id="UP001470288"/>
    </source>
</evidence>
<dbReference type="InterPro" id="IPR036584">
    <property type="entry name" value="FliS_sf"/>
</dbReference>
<proteinExistence type="inferred from homology"/>
<accession>A0ABV1I324</accession>
<keyword evidence="5" id="KW-0143">Chaperone</keyword>
<evidence type="ECO:0000256" key="4">
    <source>
        <dbReference type="ARBA" id="ARBA00022795"/>
    </source>
</evidence>
<dbReference type="EMBL" id="JBBMFC010000019">
    <property type="protein sequence ID" value="MEQ2579356.1"/>
    <property type="molecule type" value="Genomic_DNA"/>
</dbReference>
<dbReference type="InterPro" id="IPR003713">
    <property type="entry name" value="FliS"/>
</dbReference>
<reference evidence="6 7" key="1">
    <citation type="submission" date="2024-03" db="EMBL/GenBank/DDBJ databases">
        <title>Human intestinal bacterial collection.</title>
        <authorList>
            <person name="Pauvert C."/>
            <person name="Hitch T.C.A."/>
            <person name="Clavel T."/>
        </authorList>
    </citation>
    <scope>NUCLEOTIDE SEQUENCE [LARGE SCALE GENOMIC DNA]</scope>
    <source>
        <strain evidence="6 7">CLA-AA-H78B</strain>
    </source>
</reference>
<dbReference type="SUPFAM" id="SSF101116">
    <property type="entry name" value="Flagellar export chaperone FliS"/>
    <property type="match status" value="1"/>
</dbReference>
<dbReference type="NCBIfam" id="TIGR00208">
    <property type="entry name" value="fliS"/>
    <property type="match status" value="1"/>
</dbReference>
<protein>
    <submittedName>
        <fullName evidence="6">Flagellar export chaperone FliS</fullName>
    </submittedName>
</protein>
<evidence type="ECO:0000256" key="3">
    <source>
        <dbReference type="ARBA" id="ARBA00022490"/>
    </source>
</evidence>
<keyword evidence="3" id="KW-0963">Cytoplasm</keyword>
<gene>
    <name evidence="6" type="primary">fliS</name>
    <name evidence="6" type="ORF">WMO62_11035</name>
</gene>
<keyword evidence="6" id="KW-0966">Cell projection</keyword>
<keyword evidence="6" id="KW-0969">Cilium</keyword>
<name>A0ABV1I324_9FIRM</name>
<dbReference type="Gene3D" id="1.20.120.340">
    <property type="entry name" value="Flagellar protein FliS"/>
    <property type="match status" value="1"/>
</dbReference>
<comment type="caution">
    <text evidence="6">The sequence shown here is derived from an EMBL/GenBank/DDBJ whole genome shotgun (WGS) entry which is preliminary data.</text>
</comment>
<keyword evidence="7" id="KW-1185">Reference proteome</keyword>
<evidence type="ECO:0000256" key="5">
    <source>
        <dbReference type="ARBA" id="ARBA00023186"/>
    </source>
</evidence>
<comment type="similarity">
    <text evidence="2">Belongs to the FliS family.</text>
</comment>
<dbReference type="PANTHER" id="PTHR34773">
    <property type="entry name" value="FLAGELLAR SECRETION CHAPERONE FLIS"/>
    <property type="match status" value="1"/>
</dbReference>
<dbReference type="RefSeq" id="WP_349144666.1">
    <property type="nucleotide sequence ID" value="NZ_JBBMFC010000019.1"/>
</dbReference>
<dbReference type="PANTHER" id="PTHR34773:SF1">
    <property type="entry name" value="FLAGELLAR SECRETION CHAPERONE FLIS"/>
    <property type="match status" value="1"/>
</dbReference>
<evidence type="ECO:0000256" key="1">
    <source>
        <dbReference type="ARBA" id="ARBA00004514"/>
    </source>
</evidence>
<keyword evidence="6" id="KW-0282">Flagellum</keyword>
<evidence type="ECO:0000256" key="2">
    <source>
        <dbReference type="ARBA" id="ARBA00008787"/>
    </source>
</evidence>
<dbReference type="Proteomes" id="UP001470288">
    <property type="component" value="Unassembled WGS sequence"/>
</dbReference>
<comment type="subcellular location">
    <subcellularLocation>
        <location evidence="1">Cytoplasm</location>
        <location evidence="1">Cytosol</location>
    </subcellularLocation>
</comment>
<keyword evidence="4" id="KW-1005">Bacterial flagellum biogenesis</keyword>
<sequence>MYQNGYQQYKMQSVNTMTRGEMLLLLYDELVKRLTKAELALEKEEFDIFDASVIRAQEIVQYLQETLNTEYSISRDLQRMYDFFLYEISRLQAGRKKTVIEELRPLVIELRDAFREANKTSGI</sequence>